<dbReference type="InterPro" id="IPR042099">
    <property type="entry name" value="ANL_N_sf"/>
</dbReference>
<evidence type="ECO:0000256" key="1">
    <source>
        <dbReference type="SAM" id="Phobius"/>
    </source>
</evidence>
<dbReference type="PANTHER" id="PTHR43272:SF11">
    <property type="entry name" value="AMP-DEPENDENT SYNTHETASE_LIGASE DOMAIN-CONTAINING PROTEIN"/>
    <property type="match status" value="1"/>
</dbReference>
<sequence length="561" mass="59964">MGIFDSLDAAITGMLGQWNVYSTGLVTLLLVVLSYRIISNREPDVHPMLLARQAVPSSVRNEGESPIYRSQASPHGMPLNTGLNVKEAGASKWSRGRNGDLRDVWRKATEGGENGAKGRILTVLGSQNVVDHKLDDITRQINLIGQHIAEAGGIRVAIYLSNSIELLVALFACSFYPNLTTVLIPFNVSNEELVSMLRRSAADTMITAPGAFPFDAVVNAYPSLRQLIWVTDEGSNHMDWNEVPEGTGGNINVATWQDILRDSPAHAGSELPAVDPEKTPSDLVTFWQAKPGEVEEMVRFSQANLVSAISAQLAAIPTKERINPSDLFLPADSLTNVYTLVLTLGALYSNASIALNSVAGKSSDLVLATQGVAPTVLVASPETLLKTHEESTSRLGSALANVSHVISTRSLALEGVHSTSNLFSGFSNASTSLGTTPGKLRLVLAAERAGSDTPLLSANVLSDLRIFTGARVVYALTAAKVAGAISQTAFYDYRLPTDVKTHFGPPLTSVEVYLKDTDVHKTTDDKIEGQVHCGEGTKRCGGEVNIGVPGQIRHDNTVAYA</sequence>
<dbReference type="GO" id="GO:0016020">
    <property type="term" value="C:membrane"/>
    <property type="evidence" value="ECO:0007669"/>
    <property type="project" value="TreeGrafter"/>
</dbReference>
<dbReference type="OMA" id="ADWNIYT"/>
<keyword evidence="1" id="KW-1133">Transmembrane helix</keyword>
<gene>
    <name evidence="2" type="ORF">FCULG_00008568</name>
</gene>
<dbReference type="AlphaFoldDB" id="A0A2T4H235"/>
<comment type="caution">
    <text evidence="2">The sequence shown here is derived from an EMBL/GenBank/DDBJ whole genome shotgun (WGS) entry which is preliminary data.</text>
</comment>
<dbReference type="EMBL" id="PVEM01000003">
    <property type="protein sequence ID" value="PTD09873.1"/>
    <property type="molecule type" value="Genomic_DNA"/>
</dbReference>
<feature type="transmembrane region" description="Helical" evidence="1">
    <location>
        <begin position="20"/>
        <end position="38"/>
    </location>
</feature>
<evidence type="ECO:0000313" key="2">
    <source>
        <dbReference type="EMBL" id="PTD09873.1"/>
    </source>
</evidence>
<dbReference type="PANTHER" id="PTHR43272">
    <property type="entry name" value="LONG-CHAIN-FATTY-ACID--COA LIGASE"/>
    <property type="match status" value="1"/>
</dbReference>
<protein>
    <recommendedName>
        <fullName evidence="4">AMP-dependent synthetase/ligase domain-containing protein</fullName>
    </recommendedName>
</protein>
<name>A0A2T4H235_FUSCU</name>
<dbReference type="Gene3D" id="3.40.50.12780">
    <property type="entry name" value="N-terminal domain of ligase-like"/>
    <property type="match status" value="1"/>
</dbReference>
<dbReference type="SUPFAM" id="SSF56801">
    <property type="entry name" value="Acetyl-CoA synthetase-like"/>
    <property type="match status" value="1"/>
</dbReference>
<organism evidence="2 3">
    <name type="scientific">Fusarium culmorum</name>
    <dbReference type="NCBI Taxonomy" id="5516"/>
    <lineage>
        <taxon>Eukaryota</taxon>
        <taxon>Fungi</taxon>
        <taxon>Dikarya</taxon>
        <taxon>Ascomycota</taxon>
        <taxon>Pezizomycotina</taxon>
        <taxon>Sordariomycetes</taxon>
        <taxon>Hypocreomycetidae</taxon>
        <taxon>Hypocreales</taxon>
        <taxon>Nectriaceae</taxon>
        <taxon>Fusarium</taxon>
    </lineage>
</organism>
<dbReference type="GO" id="GO:0005783">
    <property type="term" value="C:endoplasmic reticulum"/>
    <property type="evidence" value="ECO:0007669"/>
    <property type="project" value="TreeGrafter"/>
</dbReference>
<reference evidence="2 3" key="1">
    <citation type="submission" date="2018-02" db="EMBL/GenBank/DDBJ databases">
        <title>Fusarium culmorum secondary metabolites in fungal-bacterial-plant interactions.</title>
        <authorList>
            <person name="Schmidt R."/>
        </authorList>
    </citation>
    <scope>NUCLEOTIDE SEQUENCE [LARGE SCALE GENOMIC DNA]</scope>
    <source>
        <strain evidence="2 3">PV</strain>
    </source>
</reference>
<accession>A0A2T4H235</accession>
<keyword evidence="1" id="KW-0472">Membrane</keyword>
<feature type="transmembrane region" description="Helical" evidence="1">
    <location>
        <begin position="156"/>
        <end position="177"/>
    </location>
</feature>
<dbReference type="GO" id="GO:0004467">
    <property type="term" value="F:long-chain fatty acid-CoA ligase activity"/>
    <property type="evidence" value="ECO:0007669"/>
    <property type="project" value="TreeGrafter"/>
</dbReference>
<keyword evidence="1" id="KW-0812">Transmembrane</keyword>
<keyword evidence="3" id="KW-1185">Reference proteome</keyword>
<dbReference type="Proteomes" id="UP000241587">
    <property type="component" value="Unassembled WGS sequence"/>
</dbReference>
<dbReference type="OrthoDB" id="4138492at2759"/>
<evidence type="ECO:0000313" key="3">
    <source>
        <dbReference type="Proteomes" id="UP000241587"/>
    </source>
</evidence>
<proteinExistence type="predicted"/>
<evidence type="ECO:0008006" key="4">
    <source>
        <dbReference type="Google" id="ProtNLM"/>
    </source>
</evidence>